<accession>A0A8J7C6W9</accession>
<dbReference type="RefSeq" id="WP_190832441.1">
    <property type="nucleotide sequence ID" value="NZ_CAWPPI010000072.1"/>
</dbReference>
<proteinExistence type="predicted"/>
<gene>
    <name evidence="1" type="ORF">ICL16_23160</name>
</gene>
<protein>
    <submittedName>
        <fullName evidence="1">Uncharacterized protein</fullName>
    </submittedName>
</protein>
<evidence type="ECO:0000313" key="2">
    <source>
        <dbReference type="Proteomes" id="UP000629098"/>
    </source>
</evidence>
<dbReference type="Proteomes" id="UP000629098">
    <property type="component" value="Unassembled WGS sequence"/>
</dbReference>
<keyword evidence="2" id="KW-1185">Reference proteome</keyword>
<sequence length="154" mass="17158">MKILNHLLTILFVLFPTLVAQSESNLLQQNFFVPQLKTISLHKLLLAQVNTVKAGVTSTDDNGTFFVTDLIPNTKYTVRIYELYYGGLTKTITKNSQTSNSCGQYVIGNLNKNAYNLIVKINLEEDNSSVITFTKLAVIKQGAAAIPDCMFYNN</sequence>
<reference evidence="1" key="1">
    <citation type="submission" date="2020-09" db="EMBL/GenBank/DDBJ databases">
        <title>Iningainema tapete sp. nov. (Scytonemataceae, Cyanobacteria) from greenhouses in central Florida (USA) produces two types of nodularin with biosynthetic potential for microcystin-LR and anabaenopeptins.</title>
        <authorList>
            <person name="Berthold D.E."/>
            <person name="Lefler F.W."/>
            <person name="Huang I.-S."/>
            <person name="Abdulla H."/>
            <person name="Zimba P.V."/>
            <person name="Laughinghouse H.D. IV."/>
        </authorList>
    </citation>
    <scope>NUCLEOTIDE SEQUENCE</scope>
    <source>
        <strain evidence="1">BLCCT55</strain>
    </source>
</reference>
<evidence type="ECO:0000313" key="1">
    <source>
        <dbReference type="EMBL" id="MBD2774884.1"/>
    </source>
</evidence>
<name>A0A8J7C6W9_9CYAN</name>
<organism evidence="1 2">
    <name type="scientific">Iningainema tapete BLCC-T55</name>
    <dbReference type="NCBI Taxonomy" id="2748662"/>
    <lineage>
        <taxon>Bacteria</taxon>
        <taxon>Bacillati</taxon>
        <taxon>Cyanobacteriota</taxon>
        <taxon>Cyanophyceae</taxon>
        <taxon>Nostocales</taxon>
        <taxon>Scytonemataceae</taxon>
        <taxon>Iningainema tapete</taxon>
    </lineage>
</organism>
<comment type="caution">
    <text evidence="1">The sequence shown here is derived from an EMBL/GenBank/DDBJ whole genome shotgun (WGS) entry which is preliminary data.</text>
</comment>
<dbReference type="AlphaFoldDB" id="A0A8J7C6W9"/>
<dbReference type="EMBL" id="JACXAE010000072">
    <property type="protein sequence ID" value="MBD2774884.1"/>
    <property type="molecule type" value="Genomic_DNA"/>
</dbReference>